<dbReference type="Proteomes" id="UP000233551">
    <property type="component" value="Unassembled WGS sequence"/>
</dbReference>
<proteinExistence type="predicted"/>
<protein>
    <submittedName>
        <fullName evidence="1">Uncharacterized protein</fullName>
    </submittedName>
</protein>
<organism evidence="1 2">
    <name type="scientific">Punica granatum</name>
    <name type="common">Pomegranate</name>
    <dbReference type="NCBI Taxonomy" id="22663"/>
    <lineage>
        <taxon>Eukaryota</taxon>
        <taxon>Viridiplantae</taxon>
        <taxon>Streptophyta</taxon>
        <taxon>Embryophyta</taxon>
        <taxon>Tracheophyta</taxon>
        <taxon>Spermatophyta</taxon>
        <taxon>Magnoliopsida</taxon>
        <taxon>eudicotyledons</taxon>
        <taxon>Gunneridae</taxon>
        <taxon>Pentapetalae</taxon>
        <taxon>rosids</taxon>
        <taxon>malvids</taxon>
        <taxon>Myrtales</taxon>
        <taxon>Lythraceae</taxon>
        <taxon>Punica</taxon>
    </lineage>
</organism>
<comment type="caution">
    <text evidence="1">The sequence shown here is derived from an EMBL/GenBank/DDBJ whole genome shotgun (WGS) entry which is preliminary data.</text>
</comment>
<reference evidence="1 2" key="1">
    <citation type="submission" date="2017-11" db="EMBL/GenBank/DDBJ databases">
        <title>De-novo sequencing of pomegranate (Punica granatum L.) genome.</title>
        <authorList>
            <person name="Akparov Z."/>
            <person name="Amiraslanov A."/>
            <person name="Hajiyeva S."/>
            <person name="Abbasov M."/>
            <person name="Kaur K."/>
            <person name="Hamwieh A."/>
            <person name="Solovyev V."/>
            <person name="Salamov A."/>
            <person name="Braich B."/>
            <person name="Kosarev P."/>
            <person name="Mahmoud A."/>
            <person name="Hajiyev E."/>
            <person name="Babayeva S."/>
            <person name="Izzatullayeva V."/>
            <person name="Mammadov A."/>
            <person name="Mammadov A."/>
            <person name="Sharifova S."/>
            <person name="Ojaghi J."/>
            <person name="Eynullazada K."/>
            <person name="Bayramov B."/>
            <person name="Abdulazimova A."/>
            <person name="Shahmuradov I."/>
        </authorList>
    </citation>
    <scope>NUCLEOTIDE SEQUENCE [LARGE SCALE GENOMIC DNA]</scope>
    <source>
        <strain evidence="2">cv. AG2017</strain>
        <tissue evidence="1">Leaf</tissue>
    </source>
</reference>
<name>A0A2I0KRT6_PUNGR</name>
<gene>
    <name evidence="1" type="ORF">CRG98_008373</name>
</gene>
<dbReference type="AlphaFoldDB" id="A0A2I0KRT6"/>
<accession>A0A2I0KRT6</accession>
<dbReference type="EMBL" id="PGOL01000387">
    <property type="protein sequence ID" value="PKI71198.1"/>
    <property type="molecule type" value="Genomic_DNA"/>
</dbReference>
<keyword evidence="2" id="KW-1185">Reference proteome</keyword>
<evidence type="ECO:0000313" key="2">
    <source>
        <dbReference type="Proteomes" id="UP000233551"/>
    </source>
</evidence>
<sequence length="122" mass="13203">MTIMPTEVAERTTTGLAIALVRAEIRVKATTSFSTDLGRKTDRLSVRIPALADKALSFIMCGHGVSFIDTRKLNSSIASTSRKIKIRSVKEDAQQESLADGSSTISAGNEVDRAEFVEVRDS</sequence>
<evidence type="ECO:0000313" key="1">
    <source>
        <dbReference type="EMBL" id="PKI71198.1"/>
    </source>
</evidence>